<comment type="caution">
    <text evidence="7">The sequence shown here is derived from an EMBL/GenBank/DDBJ whole genome shotgun (WGS) entry which is preliminary data.</text>
</comment>
<dbReference type="GO" id="GO:0022857">
    <property type="term" value="F:transmembrane transporter activity"/>
    <property type="evidence" value="ECO:0007669"/>
    <property type="project" value="UniProtKB-ARBA"/>
</dbReference>
<dbReference type="RefSeq" id="XP_033431582.1">
    <property type="nucleotide sequence ID" value="XM_033565825.1"/>
</dbReference>
<evidence type="ECO:0000313" key="7">
    <source>
        <dbReference type="EMBL" id="KAA8652221.1"/>
    </source>
</evidence>
<sequence>MAGCIRSSASLYMPNRESQSHEGFNVVFLPLHSRRSGKRLLTPSVVRDIFWHLSSTARKDHLSLYIPVVMEVLMDKNTEHSPPRYAEIFERLSTQEGEGLSRLGYKQEFHRNRSMVTLLFRVLSIAAIPYGEGGPLMTAIYDGGPLSIFFGWIVVCILDESIALSLAELAIAISHVGRTLSLDL</sequence>
<evidence type="ECO:0000256" key="2">
    <source>
        <dbReference type="ARBA" id="ARBA00022448"/>
    </source>
</evidence>
<comment type="subcellular location">
    <subcellularLocation>
        <location evidence="1">Membrane</location>
        <topology evidence="1">Multi-pass membrane protein</topology>
    </subcellularLocation>
</comment>
<evidence type="ECO:0000256" key="4">
    <source>
        <dbReference type="ARBA" id="ARBA00022989"/>
    </source>
</evidence>
<dbReference type="AlphaFoldDB" id="A0A5M9MYK9"/>
<evidence type="ECO:0000256" key="6">
    <source>
        <dbReference type="SAM" id="Phobius"/>
    </source>
</evidence>
<dbReference type="GO" id="GO:0016020">
    <property type="term" value="C:membrane"/>
    <property type="evidence" value="ECO:0007669"/>
    <property type="project" value="UniProtKB-SubCell"/>
</dbReference>
<evidence type="ECO:0000256" key="5">
    <source>
        <dbReference type="ARBA" id="ARBA00023136"/>
    </source>
</evidence>
<protein>
    <submittedName>
        <fullName evidence="7">Uncharacterized protein</fullName>
    </submittedName>
</protein>
<dbReference type="VEuPathDB" id="FungiDB:EYZ11_002296"/>
<evidence type="ECO:0000256" key="3">
    <source>
        <dbReference type="ARBA" id="ARBA00022692"/>
    </source>
</evidence>
<accession>A0A5M9MYK9</accession>
<dbReference type="Proteomes" id="UP000324241">
    <property type="component" value="Unassembled WGS sequence"/>
</dbReference>
<keyword evidence="5 6" id="KW-0472">Membrane</keyword>
<dbReference type="OrthoDB" id="3900342at2759"/>
<evidence type="ECO:0000256" key="1">
    <source>
        <dbReference type="ARBA" id="ARBA00004141"/>
    </source>
</evidence>
<gene>
    <name evidence="7" type="ORF">ATNIH1004_001125</name>
</gene>
<feature type="transmembrane region" description="Helical" evidence="6">
    <location>
        <begin position="112"/>
        <end position="130"/>
    </location>
</feature>
<name>A0A5M9MYK9_9EURO</name>
<evidence type="ECO:0000313" key="8">
    <source>
        <dbReference type="Proteomes" id="UP000324241"/>
    </source>
</evidence>
<keyword evidence="2" id="KW-0813">Transport</keyword>
<keyword evidence="3 6" id="KW-0812">Transmembrane</keyword>
<dbReference type="PANTHER" id="PTHR45649:SF28">
    <property type="entry name" value="TRANSPORTER, PUTATIVE (EUROFUNG)-RELATED"/>
    <property type="match status" value="1"/>
</dbReference>
<organism evidence="7 8">
    <name type="scientific">Aspergillus tanneri</name>
    <dbReference type="NCBI Taxonomy" id="1220188"/>
    <lineage>
        <taxon>Eukaryota</taxon>
        <taxon>Fungi</taxon>
        <taxon>Dikarya</taxon>
        <taxon>Ascomycota</taxon>
        <taxon>Pezizomycotina</taxon>
        <taxon>Eurotiomycetes</taxon>
        <taxon>Eurotiomycetidae</taxon>
        <taxon>Eurotiales</taxon>
        <taxon>Aspergillaceae</taxon>
        <taxon>Aspergillus</taxon>
        <taxon>Aspergillus subgen. Circumdati</taxon>
    </lineage>
</organism>
<feature type="transmembrane region" description="Helical" evidence="6">
    <location>
        <begin position="150"/>
        <end position="173"/>
    </location>
</feature>
<proteinExistence type="predicted"/>
<dbReference type="PANTHER" id="PTHR45649">
    <property type="entry name" value="AMINO-ACID PERMEASE BAT1"/>
    <property type="match status" value="1"/>
</dbReference>
<dbReference type="GeneID" id="54323827"/>
<reference evidence="7 8" key="1">
    <citation type="submission" date="2019-08" db="EMBL/GenBank/DDBJ databases">
        <title>The genome sequence of a newly discovered highly antifungal drug resistant Aspergillus species, Aspergillus tanneri NIH 1004.</title>
        <authorList>
            <person name="Mounaud S."/>
            <person name="Singh I."/>
            <person name="Joardar V."/>
            <person name="Pakala S."/>
            <person name="Pakala S."/>
            <person name="Venepally P."/>
            <person name="Chung J.K."/>
            <person name="Losada L."/>
            <person name="Nierman W.C."/>
        </authorList>
    </citation>
    <scope>NUCLEOTIDE SEQUENCE [LARGE SCALE GENOMIC DNA]</scope>
    <source>
        <strain evidence="7 8">NIH1004</strain>
    </source>
</reference>
<keyword evidence="4 6" id="KW-1133">Transmembrane helix</keyword>
<dbReference type="EMBL" id="QUQM01000002">
    <property type="protein sequence ID" value="KAA8652221.1"/>
    <property type="molecule type" value="Genomic_DNA"/>
</dbReference>